<keyword evidence="3" id="KW-1185">Reference proteome</keyword>
<keyword evidence="2" id="KW-0808">Transferase</keyword>
<dbReference type="Gene3D" id="3.90.550.10">
    <property type="entry name" value="Spore Coat Polysaccharide Biosynthesis Protein SpsA, Chain A"/>
    <property type="match status" value="1"/>
</dbReference>
<dbReference type="Pfam" id="PF00535">
    <property type="entry name" value="Glycos_transf_2"/>
    <property type="match status" value="1"/>
</dbReference>
<dbReference type="InterPro" id="IPR050256">
    <property type="entry name" value="Glycosyltransferase_2"/>
</dbReference>
<comment type="caution">
    <text evidence="2">The sequence shown here is derived from an EMBL/GenBank/DDBJ whole genome shotgun (WGS) entry which is preliminary data.</text>
</comment>
<dbReference type="Proteomes" id="UP000294813">
    <property type="component" value="Unassembled WGS sequence"/>
</dbReference>
<evidence type="ECO:0000259" key="1">
    <source>
        <dbReference type="Pfam" id="PF00535"/>
    </source>
</evidence>
<dbReference type="InterPro" id="IPR029044">
    <property type="entry name" value="Nucleotide-diphossugar_trans"/>
</dbReference>
<name>A0A4R2S7Q0_9FIRM</name>
<dbReference type="InterPro" id="IPR001173">
    <property type="entry name" value="Glyco_trans_2-like"/>
</dbReference>
<protein>
    <submittedName>
        <fullName evidence="2">Dolichol-phosphate mannosyltransferase</fullName>
    </submittedName>
</protein>
<proteinExistence type="predicted"/>
<keyword evidence="2" id="KW-0328">Glycosyltransferase</keyword>
<dbReference type="PANTHER" id="PTHR48090:SF7">
    <property type="entry name" value="RFBJ PROTEIN"/>
    <property type="match status" value="1"/>
</dbReference>
<organism evidence="2 3">
    <name type="scientific">Heliophilum fasciatum</name>
    <dbReference type="NCBI Taxonomy" id="35700"/>
    <lineage>
        <taxon>Bacteria</taxon>
        <taxon>Bacillati</taxon>
        <taxon>Bacillota</taxon>
        <taxon>Clostridia</taxon>
        <taxon>Eubacteriales</taxon>
        <taxon>Heliobacteriaceae</taxon>
        <taxon>Heliophilum</taxon>
    </lineage>
</organism>
<reference evidence="2 3" key="1">
    <citation type="submission" date="2019-03" db="EMBL/GenBank/DDBJ databases">
        <title>Genomic Encyclopedia of Type Strains, Phase IV (KMG-IV): sequencing the most valuable type-strain genomes for metagenomic binning, comparative biology and taxonomic classification.</title>
        <authorList>
            <person name="Goeker M."/>
        </authorList>
    </citation>
    <scope>NUCLEOTIDE SEQUENCE [LARGE SCALE GENOMIC DNA]</scope>
    <source>
        <strain evidence="2 3">DSM 11170</strain>
    </source>
</reference>
<dbReference type="SUPFAM" id="SSF53448">
    <property type="entry name" value="Nucleotide-diphospho-sugar transferases"/>
    <property type="match status" value="1"/>
</dbReference>
<dbReference type="PANTHER" id="PTHR48090">
    <property type="entry name" value="UNDECAPRENYL-PHOSPHATE 4-DEOXY-4-FORMAMIDO-L-ARABINOSE TRANSFERASE-RELATED"/>
    <property type="match status" value="1"/>
</dbReference>
<accession>A0A4R2S7Q0</accession>
<gene>
    <name evidence="2" type="ORF">EDD73_105163</name>
</gene>
<dbReference type="AlphaFoldDB" id="A0A4R2S7Q0"/>
<sequence>MIYFLLPAYNEAGSLPSLLRKLVRLTECVPAMQVVVVDDGSQDATLAVAEGFRGRLPLEVLHHPVNRGLGRAMMTGLRWIAERSAADDVIVTMDADDTHDPALARVMVHKLGQGYDVVIASRYQRGGEQVGLSLLRRVLSWGASWLLGRVFGIDGVRDYSSGFRAYRASVIQGAFAHFGDRLIETRGFDCMAELLLKLRSMNLRFGEVPMVLRYDRKAGRSKMPLVETVLQYFVMARRVTRMDERS</sequence>
<dbReference type="GO" id="GO:0016757">
    <property type="term" value="F:glycosyltransferase activity"/>
    <property type="evidence" value="ECO:0007669"/>
    <property type="project" value="UniProtKB-KW"/>
</dbReference>
<feature type="domain" description="Glycosyltransferase 2-like" evidence="1">
    <location>
        <begin position="5"/>
        <end position="171"/>
    </location>
</feature>
<evidence type="ECO:0000313" key="2">
    <source>
        <dbReference type="EMBL" id="TCP67265.1"/>
    </source>
</evidence>
<dbReference type="RefSeq" id="WP_165876314.1">
    <property type="nucleotide sequence ID" value="NZ_JAOQNU010000005.1"/>
</dbReference>
<evidence type="ECO:0000313" key="3">
    <source>
        <dbReference type="Proteomes" id="UP000294813"/>
    </source>
</evidence>
<dbReference type="EMBL" id="SLXT01000005">
    <property type="protein sequence ID" value="TCP67265.1"/>
    <property type="molecule type" value="Genomic_DNA"/>
</dbReference>